<feature type="signal peptide" evidence="2">
    <location>
        <begin position="1"/>
        <end position="33"/>
    </location>
</feature>
<dbReference type="EMBL" id="CP009122">
    <property type="protein sequence ID" value="AJA11155.1"/>
    <property type="molecule type" value="Genomic_DNA"/>
</dbReference>
<dbReference type="HOGENOM" id="CLU_008615_3_1_5"/>
<dbReference type="PANTHER" id="PTHR42776:SF27">
    <property type="entry name" value="DIPEPTIDYL PEPTIDASE FAMILY MEMBER 6"/>
    <property type="match status" value="1"/>
</dbReference>
<evidence type="ECO:0000256" key="2">
    <source>
        <dbReference type="SAM" id="SignalP"/>
    </source>
</evidence>
<feature type="domain" description="Peptidase S9 prolyl oligopeptidase catalytic" evidence="3">
    <location>
        <begin position="459"/>
        <end position="660"/>
    </location>
</feature>
<dbReference type="AlphaFoldDB" id="A0A0A7PMD1"/>
<organism evidence="4 5">
    <name type="scientific">Sphingopyxis fribergensis</name>
    <dbReference type="NCBI Taxonomy" id="1515612"/>
    <lineage>
        <taxon>Bacteria</taxon>
        <taxon>Pseudomonadati</taxon>
        <taxon>Pseudomonadota</taxon>
        <taxon>Alphaproteobacteria</taxon>
        <taxon>Sphingomonadales</taxon>
        <taxon>Sphingomonadaceae</taxon>
        <taxon>Sphingopyxis</taxon>
    </lineage>
</organism>
<dbReference type="GO" id="GO:0004252">
    <property type="term" value="F:serine-type endopeptidase activity"/>
    <property type="evidence" value="ECO:0007669"/>
    <property type="project" value="TreeGrafter"/>
</dbReference>
<dbReference type="PANTHER" id="PTHR42776">
    <property type="entry name" value="SERINE PEPTIDASE S9 FAMILY MEMBER"/>
    <property type="match status" value="1"/>
</dbReference>
<dbReference type="STRING" id="1515612.SKP52_21460"/>
<keyword evidence="2" id="KW-0732">Signal</keyword>
<dbReference type="InterPro" id="IPR029058">
    <property type="entry name" value="AB_hydrolase_fold"/>
</dbReference>
<sequence length="664" mass="72411">MRLASGHKRGMARATWGEYLLAAALLMPSGALAAADFKSPPVAPAFTPLPTSAFAELPFVEDVDLSPDGTHIAGLFGIGGEQRILMMPVRGDRSKPIIVAVPDQTQVAWIRWVGNDNIIVGLYALMPVEGDRWYISRAIGINRGTGKITKLLWDSGGQNASDILWVPTDGGTEILIAAQNSIYSNEADFWPTVYRVDVATGRKRVAERPRANIFDWGADHLGQVRFGIGYRDASTQSTLLFRSNGEGSLRVIDSAKLGAEEELTVPFHFVPGSNNGFVITESKGGRAAVVEVDIPTGKPVRTVYAADGVNVESVLMASNGAKLLGVRTSDRDAPLRWLDPAMAAHQKTLEEASPQSAVRIESISADQSKMLVRFSTPDNPGLLFYFDAATGDLVKLAAMNETIGGRRLSRGRMVRYKARDGLEIEGVLTMPRGRRDKNLPFIVMPHGGPWGHDELTYDYWAQFLAERGYAVLQPNFRGSTGYGAAFEKAGQGQLGFAMQDDVSDGVYWAVKEGIADPKRVCIVGGSYGGYAAMWGTVKDPDLYRCAISINGVANLRREVNDFGGLMRERLYRGQWQRMTPDFAAVSPINAIARIKAPLLLIHGKKDVTVDHGQSARMYAAMTKAGKTVEFVSVPLADHYFTRQADRMTLLTSIETFLAKHNPAD</sequence>
<evidence type="ECO:0000259" key="3">
    <source>
        <dbReference type="Pfam" id="PF00326"/>
    </source>
</evidence>
<keyword evidence="5" id="KW-1185">Reference proteome</keyword>
<proteinExistence type="predicted"/>
<keyword evidence="1" id="KW-0378">Hydrolase</keyword>
<accession>A0A0A7PMD1</accession>
<name>A0A0A7PMD1_9SPHN</name>
<protein>
    <submittedName>
        <fullName evidence="4">Putative peptidase</fullName>
    </submittedName>
</protein>
<dbReference type="Gene3D" id="3.40.50.1820">
    <property type="entry name" value="alpha/beta hydrolase"/>
    <property type="match status" value="1"/>
</dbReference>
<dbReference type="GO" id="GO:0006508">
    <property type="term" value="P:proteolysis"/>
    <property type="evidence" value="ECO:0007669"/>
    <property type="project" value="InterPro"/>
</dbReference>
<feature type="chain" id="PRO_5002031885" evidence="2">
    <location>
        <begin position="34"/>
        <end position="664"/>
    </location>
</feature>
<evidence type="ECO:0000256" key="1">
    <source>
        <dbReference type="ARBA" id="ARBA00022801"/>
    </source>
</evidence>
<reference evidence="4 5" key="1">
    <citation type="journal article" date="2015" name="Int. J. Syst. Evol. Microbiol.">
        <title>Description of Sphingopyxis fribergensis sp. nov. - a soil bacterium with the ability to degrade styrene and phenylacetic acid.</title>
        <authorList>
            <person name="Oelschlagel M."/>
            <person name="Ruckert C."/>
            <person name="Kalinowski J."/>
            <person name="Schmidt G."/>
            <person name="Schlomann M."/>
            <person name="Tischler D."/>
        </authorList>
    </citation>
    <scope>NUCLEOTIDE SEQUENCE [LARGE SCALE GENOMIC DNA]</scope>
    <source>
        <strain evidence="4 5">Kp5.2</strain>
    </source>
</reference>
<dbReference type="SUPFAM" id="SSF82171">
    <property type="entry name" value="DPP6 N-terminal domain-like"/>
    <property type="match status" value="1"/>
</dbReference>
<gene>
    <name evidence="4" type="ORF">SKP52_21460</name>
</gene>
<dbReference type="Pfam" id="PF00326">
    <property type="entry name" value="Peptidase_S9"/>
    <property type="match status" value="1"/>
</dbReference>
<dbReference type="InterPro" id="IPR001375">
    <property type="entry name" value="Peptidase_S9_cat"/>
</dbReference>
<dbReference type="Proteomes" id="UP000030907">
    <property type="component" value="Chromosome"/>
</dbReference>
<evidence type="ECO:0000313" key="5">
    <source>
        <dbReference type="Proteomes" id="UP000030907"/>
    </source>
</evidence>
<dbReference type="KEGG" id="sphk:SKP52_21460"/>
<dbReference type="SUPFAM" id="SSF53474">
    <property type="entry name" value="alpha/beta-Hydrolases"/>
    <property type="match status" value="1"/>
</dbReference>
<evidence type="ECO:0000313" key="4">
    <source>
        <dbReference type="EMBL" id="AJA11155.1"/>
    </source>
</evidence>